<evidence type="ECO:0000259" key="3">
    <source>
        <dbReference type="Pfam" id="PF22725"/>
    </source>
</evidence>
<dbReference type="Pfam" id="PF01408">
    <property type="entry name" value="GFO_IDH_MocA"/>
    <property type="match status" value="1"/>
</dbReference>
<protein>
    <submittedName>
        <fullName evidence="4">Putative oxidoreductase YcjS</fullName>
        <ecNumber evidence="4">1.-.-.-</ecNumber>
    </submittedName>
</protein>
<dbReference type="AlphaFoldDB" id="A0A1Y5T8T1"/>
<dbReference type="Gene3D" id="3.40.50.720">
    <property type="entry name" value="NAD(P)-binding Rossmann-like Domain"/>
    <property type="match status" value="1"/>
</dbReference>
<dbReference type="GO" id="GO:0000166">
    <property type="term" value="F:nucleotide binding"/>
    <property type="evidence" value="ECO:0007669"/>
    <property type="project" value="InterPro"/>
</dbReference>
<accession>A0A1Y5T8T1</accession>
<dbReference type="SUPFAM" id="SSF55347">
    <property type="entry name" value="Glyceraldehyde-3-phosphate dehydrogenase-like, C-terminal domain"/>
    <property type="match status" value="1"/>
</dbReference>
<dbReference type="OrthoDB" id="9776544at2"/>
<evidence type="ECO:0000256" key="1">
    <source>
        <dbReference type="ARBA" id="ARBA00023002"/>
    </source>
</evidence>
<dbReference type="PANTHER" id="PTHR43818:SF11">
    <property type="entry name" value="BCDNA.GH03377"/>
    <property type="match status" value="1"/>
</dbReference>
<dbReference type="InterPro" id="IPR000683">
    <property type="entry name" value="Gfo/Idh/MocA-like_OxRdtase_N"/>
</dbReference>
<dbReference type="InterPro" id="IPR036291">
    <property type="entry name" value="NAD(P)-bd_dom_sf"/>
</dbReference>
<evidence type="ECO:0000259" key="2">
    <source>
        <dbReference type="Pfam" id="PF01408"/>
    </source>
</evidence>
<dbReference type="EMBL" id="FWFZ01000013">
    <property type="protein sequence ID" value="SLN58510.1"/>
    <property type="molecule type" value="Genomic_DNA"/>
</dbReference>
<dbReference type="GO" id="GO:0016491">
    <property type="term" value="F:oxidoreductase activity"/>
    <property type="evidence" value="ECO:0007669"/>
    <property type="project" value="UniProtKB-KW"/>
</dbReference>
<dbReference type="InterPro" id="IPR055170">
    <property type="entry name" value="GFO_IDH_MocA-like_dom"/>
</dbReference>
<feature type="domain" description="GFO/IDH/MocA-like oxidoreductase" evidence="3">
    <location>
        <begin position="129"/>
        <end position="263"/>
    </location>
</feature>
<evidence type="ECO:0000313" key="4">
    <source>
        <dbReference type="EMBL" id="SLN58510.1"/>
    </source>
</evidence>
<dbReference type="PANTHER" id="PTHR43818">
    <property type="entry name" value="BCDNA.GH03377"/>
    <property type="match status" value="1"/>
</dbReference>
<dbReference type="SUPFAM" id="SSF51735">
    <property type="entry name" value="NAD(P)-binding Rossmann-fold domains"/>
    <property type="match status" value="1"/>
</dbReference>
<sequence>MEKLGVGIIGCGNISAAYLRLGPLFKALDMRAVADINMDAAKARAEEFGVRASSVADLLAAEDIDVVVNLTIPAVHYQVTRQILEAGKHAYSEKPLVLTLEEGESLRGLAEARGLRVGSAPDTFLGGAHQLARAAIDEGAVGRIIGGTCHVMGHGMEAWHPNPDFFYQPGAGPVLDIGPYYVTNLIQLIGPVKQVTAMASATFPTRTIGNGPREGETVTVNTPTNIHAILEFANGAIVTLGASWDVWSHDHANMELYGEDGSIFVPDPNFFGGAVEVAGPGVDRHPLPERDHPFGIPNQDDKTRFVANYRCAGLADMAQAVAEGRNHRCDIDLAVHAVDVMTGILRAAETGEFVAMTTTCERPEALSPTDAAALLA</sequence>
<reference evidence="4 5" key="1">
    <citation type="submission" date="2017-03" db="EMBL/GenBank/DDBJ databases">
        <authorList>
            <person name="Afonso C.L."/>
            <person name="Miller P.J."/>
            <person name="Scott M.A."/>
            <person name="Spackman E."/>
            <person name="Goraichik I."/>
            <person name="Dimitrov K.M."/>
            <person name="Suarez D.L."/>
            <person name="Swayne D.E."/>
        </authorList>
    </citation>
    <scope>NUCLEOTIDE SEQUENCE [LARGE SCALE GENOMIC DNA]</scope>
    <source>
        <strain evidence="4 5">CECT 7023</strain>
    </source>
</reference>
<dbReference type="EC" id="1.-.-.-" evidence="4"/>
<name>A0A1Y5T8T1_9RHOB</name>
<dbReference type="Gene3D" id="3.30.360.10">
    <property type="entry name" value="Dihydrodipicolinate Reductase, domain 2"/>
    <property type="match status" value="1"/>
</dbReference>
<dbReference type="InterPro" id="IPR050463">
    <property type="entry name" value="Gfo/Idh/MocA_oxidrdct_glycsds"/>
</dbReference>
<organism evidence="4 5">
    <name type="scientific">Roseisalinus antarcticus</name>
    <dbReference type="NCBI Taxonomy" id="254357"/>
    <lineage>
        <taxon>Bacteria</taxon>
        <taxon>Pseudomonadati</taxon>
        <taxon>Pseudomonadota</taxon>
        <taxon>Alphaproteobacteria</taxon>
        <taxon>Rhodobacterales</taxon>
        <taxon>Roseobacteraceae</taxon>
        <taxon>Roseisalinus</taxon>
    </lineage>
</organism>
<dbReference type="RefSeq" id="WP_085879512.1">
    <property type="nucleotide sequence ID" value="NZ_FWFZ01000013.1"/>
</dbReference>
<dbReference type="Pfam" id="PF22725">
    <property type="entry name" value="GFO_IDH_MocA_C3"/>
    <property type="match status" value="1"/>
</dbReference>
<keyword evidence="5" id="KW-1185">Reference proteome</keyword>
<evidence type="ECO:0000313" key="5">
    <source>
        <dbReference type="Proteomes" id="UP000193900"/>
    </source>
</evidence>
<proteinExistence type="predicted"/>
<keyword evidence="1 4" id="KW-0560">Oxidoreductase</keyword>
<gene>
    <name evidence="4" type="primary">ycjS_3</name>
    <name evidence="4" type="ORF">ROA7023_02684</name>
</gene>
<feature type="domain" description="Gfo/Idh/MocA-like oxidoreductase N-terminal" evidence="2">
    <location>
        <begin position="5"/>
        <end position="117"/>
    </location>
</feature>
<dbReference type="Proteomes" id="UP000193900">
    <property type="component" value="Unassembled WGS sequence"/>
</dbReference>